<dbReference type="InterPro" id="IPR029058">
    <property type="entry name" value="AB_hydrolase_fold"/>
</dbReference>
<feature type="chain" id="PRO_5001829353" evidence="1">
    <location>
        <begin position="23"/>
        <end position="120"/>
    </location>
</feature>
<protein>
    <submittedName>
        <fullName evidence="2">Uncharacterized protein</fullName>
    </submittedName>
</protein>
<keyword evidence="1" id="KW-0732">Signal</keyword>
<keyword evidence="3" id="KW-1185">Reference proteome</keyword>
<reference evidence="2 3" key="1">
    <citation type="submission" date="2013-11" db="EMBL/GenBank/DDBJ databases">
        <title>Genome sequencing of Stegodyphus mimosarum.</title>
        <authorList>
            <person name="Bechsgaard J."/>
        </authorList>
    </citation>
    <scope>NUCLEOTIDE SEQUENCE [LARGE SCALE GENOMIC DNA]</scope>
</reference>
<gene>
    <name evidence="2" type="ORF">X975_13651</name>
</gene>
<feature type="non-terminal residue" evidence="2">
    <location>
        <position position="120"/>
    </location>
</feature>
<dbReference type="OrthoDB" id="6432075at2759"/>
<evidence type="ECO:0000313" key="2">
    <source>
        <dbReference type="EMBL" id="KFM60801.1"/>
    </source>
</evidence>
<feature type="signal peptide" evidence="1">
    <location>
        <begin position="1"/>
        <end position="22"/>
    </location>
</feature>
<sequence>MQFPYFLCLICLFSIQNVTVQGDDPFQSMFVRFKCFNEEQEDCNEEFTDVYKDLSRSVRNDTKADTYFYLFTRRNWDEPELLHKCGGKLPRSTNFDPNKRFIIFLPGFLQGVCDNASPRV</sequence>
<evidence type="ECO:0000313" key="3">
    <source>
        <dbReference type="Proteomes" id="UP000054359"/>
    </source>
</evidence>
<dbReference type="AlphaFoldDB" id="A0A087T6R2"/>
<accession>A0A087T6R2</accession>
<organism evidence="2 3">
    <name type="scientific">Stegodyphus mimosarum</name>
    <name type="common">African social velvet spider</name>
    <dbReference type="NCBI Taxonomy" id="407821"/>
    <lineage>
        <taxon>Eukaryota</taxon>
        <taxon>Metazoa</taxon>
        <taxon>Ecdysozoa</taxon>
        <taxon>Arthropoda</taxon>
        <taxon>Chelicerata</taxon>
        <taxon>Arachnida</taxon>
        <taxon>Araneae</taxon>
        <taxon>Araneomorphae</taxon>
        <taxon>Entelegynae</taxon>
        <taxon>Eresoidea</taxon>
        <taxon>Eresidae</taxon>
        <taxon>Stegodyphus</taxon>
    </lineage>
</organism>
<proteinExistence type="predicted"/>
<dbReference type="Proteomes" id="UP000054359">
    <property type="component" value="Unassembled WGS sequence"/>
</dbReference>
<dbReference type="EMBL" id="KK113689">
    <property type="protein sequence ID" value="KFM60801.1"/>
    <property type="molecule type" value="Genomic_DNA"/>
</dbReference>
<name>A0A087T6R2_STEMI</name>
<dbReference type="Gene3D" id="3.40.50.1820">
    <property type="entry name" value="alpha/beta hydrolase"/>
    <property type="match status" value="1"/>
</dbReference>
<evidence type="ECO:0000256" key="1">
    <source>
        <dbReference type="SAM" id="SignalP"/>
    </source>
</evidence>